<dbReference type="GO" id="GO:0005763">
    <property type="term" value="C:mitochondrial small ribosomal subunit"/>
    <property type="evidence" value="ECO:0007669"/>
    <property type="project" value="TreeGrafter"/>
</dbReference>
<evidence type="ECO:0000256" key="3">
    <source>
        <dbReference type="ARBA" id="ARBA00009083"/>
    </source>
</evidence>
<dbReference type="Gene3D" id="1.10.287.1480">
    <property type="match status" value="1"/>
</dbReference>
<evidence type="ECO:0000256" key="1">
    <source>
        <dbReference type="ARBA" id="ARBA00004427"/>
    </source>
</evidence>
<gene>
    <name evidence="10" type="ORF">CHIRRI_LOCUS11941</name>
</gene>
<dbReference type="Proteomes" id="UP001153620">
    <property type="component" value="Chromosome 3"/>
</dbReference>
<evidence type="ECO:0000256" key="6">
    <source>
        <dbReference type="ARBA" id="ARBA00023274"/>
    </source>
</evidence>
<comment type="similarity">
    <text evidence="3">Belongs to the universal ribosomal protein uS14 family.</text>
</comment>
<keyword evidence="5" id="KW-0689">Ribosomal protein</keyword>
<dbReference type="PANTHER" id="PTHR19836">
    <property type="entry name" value="30S RIBOSOMAL PROTEIN S14"/>
    <property type="match status" value="1"/>
</dbReference>
<dbReference type="GO" id="GO:0003735">
    <property type="term" value="F:structural constituent of ribosome"/>
    <property type="evidence" value="ECO:0007669"/>
    <property type="project" value="InterPro"/>
</dbReference>
<reference evidence="10" key="1">
    <citation type="submission" date="2022-01" db="EMBL/GenBank/DDBJ databases">
        <authorList>
            <person name="King R."/>
        </authorList>
    </citation>
    <scope>NUCLEOTIDE SEQUENCE</scope>
</reference>
<evidence type="ECO:0000313" key="11">
    <source>
        <dbReference type="Proteomes" id="UP001153620"/>
    </source>
</evidence>
<dbReference type="InterPro" id="IPR018271">
    <property type="entry name" value="Ribosomal_uS14_CS"/>
</dbReference>
<accession>A0A9N9WTZ1</accession>
<keyword evidence="6" id="KW-0687">Ribonucleoprotein</keyword>
<sequence>MSLIKALSAATDSLITSGTTKIFGFTQKRSGAGWTDWRMIKDYKKRMVVKEHAVDRIRVNTLRKNDILPIEIREAASTELHNNFPRDSNLNRVVYRCMVTSRPRGNLMKFRLSRIMFRHFADYNKLSGVQRAMW</sequence>
<evidence type="ECO:0000256" key="2">
    <source>
        <dbReference type="ARBA" id="ARBA00004514"/>
    </source>
</evidence>
<dbReference type="AlphaFoldDB" id="A0A9N9WTZ1"/>
<evidence type="ECO:0000313" key="10">
    <source>
        <dbReference type="EMBL" id="CAG9809112.1"/>
    </source>
</evidence>
<dbReference type="GO" id="GO:0005829">
    <property type="term" value="C:cytosol"/>
    <property type="evidence" value="ECO:0007669"/>
    <property type="project" value="UniProtKB-SubCell"/>
</dbReference>
<evidence type="ECO:0000256" key="7">
    <source>
        <dbReference type="ARBA" id="ARBA00035167"/>
    </source>
</evidence>
<protein>
    <recommendedName>
        <fullName evidence="7">Small ribosomal subunit protein uS14</fullName>
    </recommendedName>
    <alternativeName>
        <fullName evidence="9">28S ribosomal protein S14, mitochondrial</fullName>
    </alternativeName>
    <alternativeName>
        <fullName evidence="8">40S ribosomal protein S29</fullName>
    </alternativeName>
</protein>
<dbReference type="InterPro" id="IPR001209">
    <property type="entry name" value="Ribosomal_uS14"/>
</dbReference>
<dbReference type="PROSITE" id="PS00527">
    <property type="entry name" value="RIBOSOMAL_S14"/>
    <property type="match status" value="1"/>
</dbReference>
<dbReference type="EMBL" id="OU895879">
    <property type="protein sequence ID" value="CAG9809112.1"/>
    <property type="molecule type" value="Genomic_DNA"/>
</dbReference>
<comment type="subunit">
    <text evidence="4">Component of the 40S small ribosomal subunit.</text>
</comment>
<dbReference type="PANTHER" id="PTHR19836:SF19">
    <property type="entry name" value="SMALL RIBOSOMAL SUBUNIT PROTEIN US14M"/>
    <property type="match status" value="1"/>
</dbReference>
<evidence type="ECO:0000256" key="8">
    <source>
        <dbReference type="ARBA" id="ARBA00035455"/>
    </source>
</evidence>
<dbReference type="FunFam" id="1.10.287.1480:FF:000001">
    <property type="entry name" value="30S ribosomal protein S14"/>
    <property type="match status" value="1"/>
</dbReference>
<evidence type="ECO:0000256" key="4">
    <source>
        <dbReference type="ARBA" id="ARBA00011542"/>
    </source>
</evidence>
<dbReference type="GO" id="GO:0005791">
    <property type="term" value="C:rough endoplasmic reticulum"/>
    <property type="evidence" value="ECO:0007669"/>
    <property type="project" value="UniProtKB-SubCell"/>
</dbReference>
<evidence type="ECO:0000256" key="5">
    <source>
        <dbReference type="ARBA" id="ARBA00022980"/>
    </source>
</evidence>
<dbReference type="Pfam" id="PF00253">
    <property type="entry name" value="Ribosomal_S14"/>
    <property type="match status" value="1"/>
</dbReference>
<comment type="subcellular location">
    <subcellularLocation>
        <location evidence="2">Cytoplasm</location>
        <location evidence="2">Cytosol</location>
    </subcellularLocation>
    <subcellularLocation>
        <location evidence="1">Rough endoplasmic reticulum</location>
    </subcellularLocation>
</comment>
<dbReference type="GO" id="GO:0006412">
    <property type="term" value="P:translation"/>
    <property type="evidence" value="ECO:0007669"/>
    <property type="project" value="InterPro"/>
</dbReference>
<organism evidence="10 11">
    <name type="scientific">Chironomus riparius</name>
    <dbReference type="NCBI Taxonomy" id="315576"/>
    <lineage>
        <taxon>Eukaryota</taxon>
        <taxon>Metazoa</taxon>
        <taxon>Ecdysozoa</taxon>
        <taxon>Arthropoda</taxon>
        <taxon>Hexapoda</taxon>
        <taxon>Insecta</taxon>
        <taxon>Pterygota</taxon>
        <taxon>Neoptera</taxon>
        <taxon>Endopterygota</taxon>
        <taxon>Diptera</taxon>
        <taxon>Nematocera</taxon>
        <taxon>Chironomoidea</taxon>
        <taxon>Chironomidae</taxon>
        <taxon>Chironominae</taxon>
        <taxon>Chironomus</taxon>
    </lineage>
</organism>
<proteinExistence type="inferred from homology"/>
<reference evidence="10" key="2">
    <citation type="submission" date="2022-10" db="EMBL/GenBank/DDBJ databases">
        <authorList>
            <consortium name="ENA_rothamsted_submissions"/>
            <consortium name="culmorum"/>
            <person name="King R."/>
        </authorList>
    </citation>
    <scope>NUCLEOTIDE SEQUENCE</scope>
</reference>
<evidence type="ECO:0000256" key="9">
    <source>
        <dbReference type="ARBA" id="ARBA00083755"/>
    </source>
</evidence>
<dbReference type="SUPFAM" id="SSF57716">
    <property type="entry name" value="Glucocorticoid receptor-like (DNA-binding domain)"/>
    <property type="match status" value="1"/>
</dbReference>
<keyword evidence="11" id="KW-1185">Reference proteome</keyword>
<dbReference type="OrthoDB" id="413436at2759"/>
<name>A0A9N9WTZ1_9DIPT</name>